<evidence type="ECO:0000256" key="6">
    <source>
        <dbReference type="SAM" id="MobiDB-lite"/>
    </source>
</evidence>
<dbReference type="GO" id="GO:0005634">
    <property type="term" value="C:nucleus"/>
    <property type="evidence" value="ECO:0007669"/>
    <property type="project" value="UniProtKB-SubCell"/>
</dbReference>
<evidence type="ECO:0000256" key="2">
    <source>
        <dbReference type="ARBA" id="ARBA00023015"/>
    </source>
</evidence>
<name>A0A0D1WR64_9EURO</name>
<feature type="region of interest" description="Disordered" evidence="6">
    <location>
        <begin position="1"/>
        <end position="37"/>
    </location>
</feature>
<evidence type="ECO:0000256" key="5">
    <source>
        <dbReference type="ARBA" id="ARBA00023242"/>
    </source>
</evidence>
<dbReference type="CDD" id="cd00067">
    <property type="entry name" value="GAL4"/>
    <property type="match status" value="1"/>
</dbReference>
<dbReference type="SMART" id="SM00066">
    <property type="entry name" value="GAL4"/>
    <property type="match status" value="1"/>
</dbReference>
<dbReference type="STRING" id="1016849.A0A0D1WR64"/>
<evidence type="ECO:0000259" key="7">
    <source>
        <dbReference type="PROSITE" id="PS50048"/>
    </source>
</evidence>
<keyword evidence="5" id="KW-0539">Nucleus</keyword>
<feature type="compositionally biased region" description="Basic and acidic residues" evidence="6">
    <location>
        <begin position="1"/>
        <end position="11"/>
    </location>
</feature>
<dbReference type="Gene3D" id="4.10.240.10">
    <property type="entry name" value="Zn(2)-C6 fungal-type DNA-binding domain"/>
    <property type="match status" value="1"/>
</dbReference>
<keyword evidence="2" id="KW-0805">Transcription regulation</keyword>
<keyword evidence="3" id="KW-0238">DNA-binding</keyword>
<dbReference type="PROSITE" id="PS00463">
    <property type="entry name" value="ZN2_CY6_FUNGAL_1"/>
    <property type="match status" value="1"/>
</dbReference>
<dbReference type="InterPro" id="IPR021858">
    <property type="entry name" value="Fun_TF"/>
</dbReference>
<keyword evidence="4" id="KW-0804">Transcription</keyword>
<dbReference type="EMBL" id="KN846954">
    <property type="protein sequence ID" value="KIV77556.1"/>
    <property type="molecule type" value="Genomic_DNA"/>
</dbReference>
<proteinExistence type="predicted"/>
<dbReference type="Proteomes" id="UP000053599">
    <property type="component" value="Unassembled WGS sequence"/>
</dbReference>
<dbReference type="SUPFAM" id="SSF57701">
    <property type="entry name" value="Zn2/Cys6 DNA-binding domain"/>
    <property type="match status" value="1"/>
</dbReference>
<sequence length="687" mass="76659">MATSRDKEKKAASATTKDSPSSKSSKSSKMHRRSRSGCFTCRLRRKKCDEGKPKCRACRHLGLDCEYKRPQWWSNNETRRKQKEFIKTVIKRTKTTEKSLTQSTYGTRDSSSSGSQDDYDINFDPAFVTTPGLYDAYGPSAFMPHDDSYGSGYPWEVDVKTECQTFVNDELTRRDSSISTFSTFMPPPPPQAMLPSYTGDDWVQQDFYEHRQDSWATEDGIDFDFFDFPHLPRHPEPQFSTMIQLEDCDRPLFDHLIDSVLPLLFPVLEANQGGSVKQDVVLPALENNKAYLHSCLLAAATHLKDTRTAFGMTVEDDTMRHKLAFVSIVVEALNGDTHHSEMLDALLGMISLQGCVGSASDLEKELIPWHQHFQTAADIVQKLNLPAVLEALPLTGGHPPFNMTLTAWIDILGSTMQGKAPRFSNTYRNMFFANATTGLEKLMGCDDLVMYLLSEVACLDSLKVEGRLDDIGISSHIISLAKTLDQIEPTVPPQIPFTNSGKLRPQQLTKNITAVFRKATRVYLCSLVPDYDRHQPATVNLISQMADLLQYIPSGPNGFDRCLVWPMLICGVNSIPASPFRRMLSERCDMLGEAADYGAFGRMVRLLHEVWRRNDDMVISAGVCEATPVTARSPGDSVSTPTAPANAVIATAVAATANPISSTTVPRSQNVHWRDVMQQNGWDFLLI</sequence>
<dbReference type="AlphaFoldDB" id="A0A0D1WR64"/>
<feature type="region of interest" description="Disordered" evidence="6">
    <location>
        <begin position="96"/>
        <end position="118"/>
    </location>
</feature>
<feature type="compositionally biased region" description="Low complexity" evidence="6">
    <location>
        <begin position="102"/>
        <end position="116"/>
    </location>
</feature>
<dbReference type="Pfam" id="PF11951">
    <property type="entry name" value="Fungal_trans_2"/>
    <property type="match status" value="1"/>
</dbReference>
<dbReference type="PANTHER" id="PTHR37534">
    <property type="entry name" value="TRANSCRIPTIONAL ACTIVATOR PROTEIN UGA3"/>
    <property type="match status" value="1"/>
</dbReference>
<evidence type="ECO:0000313" key="8">
    <source>
        <dbReference type="EMBL" id="KIV77556.1"/>
    </source>
</evidence>
<feature type="compositionally biased region" description="Low complexity" evidence="6">
    <location>
        <begin position="12"/>
        <end position="25"/>
    </location>
</feature>
<reference evidence="8 9" key="1">
    <citation type="submission" date="2015-01" db="EMBL/GenBank/DDBJ databases">
        <title>The Genome Sequence of Exophiala sideris CBS121828.</title>
        <authorList>
            <consortium name="The Broad Institute Genomics Platform"/>
            <person name="Cuomo C."/>
            <person name="de Hoog S."/>
            <person name="Gorbushina A."/>
            <person name="Stielow B."/>
            <person name="Teixiera M."/>
            <person name="Abouelleil A."/>
            <person name="Chapman S.B."/>
            <person name="Priest M."/>
            <person name="Young S.K."/>
            <person name="Wortman J."/>
            <person name="Nusbaum C."/>
            <person name="Birren B."/>
        </authorList>
    </citation>
    <scope>NUCLEOTIDE SEQUENCE [LARGE SCALE GENOMIC DNA]</scope>
    <source>
        <strain evidence="8 9">CBS 121828</strain>
    </source>
</reference>
<dbReference type="PROSITE" id="PS50048">
    <property type="entry name" value="ZN2_CY6_FUNGAL_2"/>
    <property type="match status" value="1"/>
</dbReference>
<feature type="compositionally biased region" description="Basic residues" evidence="6">
    <location>
        <begin position="26"/>
        <end position="35"/>
    </location>
</feature>
<dbReference type="InterPro" id="IPR001138">
    <property type="entry name" value="Zn2Cys6_DnaBD"/>
</dbReference>
<organism evidence="8 9">
    <name type="scientific">Exophiala sideris</name>
    <dbReference type="NCBI Taxonomy" id="1016849"/>
    <lineage>
        <taxon>Eukaryota</taxon>
        <taxon>Fungi</taxon>
        <taxon>Dikarya</taxon>
        <taxon>Ascomycota</taxon>
        <taxon>Pezizomycotina</taxon>
        <taxon>Eurotiomycetes</taxon>
        <taxon>Chaetothyriomycetidae</taxon>
        <taxon>Chaetothyriales</taxon>
        <taxon>Herpotrichiellaceae</taxon>
        <taxon>Exophiala</taxon>
    </lineage>
</organism>
<dbReference type="GO" id="GO:0003677">
    <property type="term" value="F:DNA binding"/>
    <property type="evidence" value="ECO:0007669"/>
    <property type="project" value="UniProtKB-KW"/>
</dbReference>
<accession>A0A0D1WR64</accession>
<evidence type="ECO:0000313" key="9">
    <source>
        <dbReference type="Proteomes" id="UP000053599"/>
    </source>
</evidence>
<dbReference type="PANTHER" id="PTHR37534:SF12">
    <property type="entry name" value="ZN(2)-C6 FUNGAL-TYPE DOMAIN-CONTAINING PROTEIN"/>
    <property type="match status" value="1"/>
</dbReference>
<dbReference type="Pfam" id="PF00172">
    <property type="entry name" value="Zn_clus"/>
    <property type="match status" value="1"/>
</dbReference>
<dbReference type="GO" id="GO:0008270">
    <property type="term" value="F:zinc ion binding"/>
    <property type="evidence" value="ECO:0007669"/>
    <property type="project" value="InterPro"/>
</dbReference>
<protein>
    <recommendedName>
        <fullName evidence="7">Zn(2)-C6 fungal-type domain-containing protein</fullName>
    </recommendedName>
</protein>
<feature type="domain" description="Zn(2)-C6 fungal-type" evidence="7">
    <location>
        <begin position="37"/>
        <end position="67"/>
    </location>
</feature>
<evidence type="ECO:0000256" key="3">
    <source>
        <dbReference type="ARBA" id="ARBA00023125"/>
    </source>
</evidence>
<comment type="subcellular location">
    <subcellularLocation>
        <location evidence="1">Nucleus</location>
    </subcellularLocation>
</comment>
<dbReference type="GO" id="GO:0000981">
    <property type="term" value="F:DNA-binding transcription factor activity, RNA polymerase II-specific"/>
    <property type="evidence" value="ECO:0007669"/>
    <property type="project" value="InterPro"/>
</dbReference>
<evidence type="ECO:0000256" key="1">
    <source>
        <dbReference type="ARBA" id="ARBA00004123"/>
    </source>
</evidence>
<evidence type="ECO:0000256" key="4">
    <source>
        <dbReference type="ARBA" id="ARBA00023163"/>
    </source>
</evidence>
<gene>
    <name evidence="8" type="ORF">PV11_09346</name>
</gene>
<dbReference type="OrthoDB" id="5294180at2759"/>
<dbReference type="HOGENOM" id="CLU_011522_0_0_1"/>
<dbReference type="InterPro" id="IPR036864">
    <property type="entry name" value="Zn2-C6_fun-type_DNA-bd_sf"/>
</dbReference>